<sequence>MRNISGQIDAVSGLPDPGEATSLDGLVDRLRALKVWAGNPSYAVITDRVNTAWRADGRPVAELAGKTTVVDAFRTGRRRLNTDLVAAVVRSLHPDVGYVALWRQALRVVSGEAGAAAPIRVQDTLPPELAGFTGRSGELDRLTGGVHVIAGMAGVGKTQLAVQAAHRLRRDRAYDQVLFVNLRGFHPDRSQPPADPSAVLDGFLRLLGMPGQEIPPGLPERSAAYRRVLATTRALIVLDNATDADQVRPLLPDGGDCTVLITSRRSLTGLTGATYLPVQVFSPAEAQRMLALANPDVPAGDDPGAAVRIAERCGYLPLALGLIAGHMRTKPEWLLTDHADWLDERHRAGHLDIGVEFALDLSYQHLPDRLRRLFRLLALHPGQDFEAYAAAALIGGDVGVAGADLDRLRADSLVQEGSPGRYTFHDLVRAYAAARARDEERPAERRAAQTRLYDFYLATAGIAMDLLQPAEAAQRPALLEPRSPSPELTDLDTARDWLDAERHTLMAIAGIAPDHAVRLARTLYFYVNGVSPGDAVSLHENALRAAGDSGDTGERAHTLTDLGIAYRRTGRYAVAAEQFNQALVLFRRIGDRAGEGRALLQLGVVEQRTGDHTSAEERFRTVLSLSRAIGDPFFEAGALGNLGDLYRTLGRVGEAIEQYEAALRLFRELGHRTGEAMAYGALGHILSRAGRNEEAAGRFRKGLALFGDLGNRIGQADTLDGLGVVHTRIGRPAEGTALHERSLALLNSTDDRELRIWTYNGLGEAAQAEGRIDDAVTHHSTALDLAIAIGLREQEARAHAGLGRARHSLGDRDLAADHCRTALEIHPGLAEEDEIRALLATLA</sequence>
<name>A0ABQ3X3S5_9ACTN</name>
<dbReference type="Gene3D" id="3.40.50.300">
    <property type="entry name" value="P-loop containing nucleotide triphosphate hydrolases"/>
    <property type="match status" value="1"/>
</dbReference>
<keyword evidence="1" id="KW-0802">TPR repeat</keyword>
<dbReference type="SUPFAM" id="SSF52540">
    <property type="entry name" value="P-loop containing nucleoside triphosphate hydrolases"/>
    <property type="match status" value="1"/>
</dbReference>
<proteinExistence type="predicted"/>
<dbReference type="PANTHER" id="PTHR47691">
    <property type="entry name" value="REGULATOR-RELATED"/>
    <property type="match status" value="1"/>
</dbReference>
<feature type="repeat" description="TPR" evidence="1">
    <location>
        <begin position="636"/>
        <end position="669"/>
    </location>
</feature>
<reference evidence="2 3" key="1">
    <citation type="submission" date="2021-01" db="EMBL/GenBank/DDBJ databases">
        <title>Whole genome shotgun sequence of Actinoplanes couchii NBRC 106145.</title>
        <authorList>
            <person name="Komaki H."/>
            <person name="Tamura T."/>
        </authorList>
    </citation>
    <scope>NUCLEOTIDE SEQUENCE [LARGE SCALE GENOMIC DNA]</scope>
    <source>
        <strain evidence="2 3">NBRC 106145</strain>
    </source>
</reference>
<feature type="repeat" description="TPR" evidence="1">
    <location>
        <begin position="556"/>
        <end position="589"/>
    </location>
</feature>
<dbReference type="Proteomes" id="UP000612282">
    <property type="component" value="Unassembled WGS sequence"/>
</dbReference>
<dbReference type="InterPro" id="IPR011990">
    <property type="entry name" value="TPR-like_helical_dom_sf"/>
</dbReference>
<protein>
    <submittedName>
        <fullName evidence="2">Uncharacterized protein</fullName>
    </submittedName>
</protein>
<accession>A0ABQ3X3S5</accession>
<organism evidence="2 3">
    <name type="scientific">Actinoplanes couchii</name>
    <dbReference type="NCBI Taxonomy" id="403638"/>
    <lineage>
        <taxon>Bacteria</taxon>
        <taxon>Bacillati</taxon>
        <taxon>Actinomycetota</taxon>
        <taxon>Actinomycetes</taxon>
        <taxon>Micromonosporales</taxon>
        <taxon>Micromonosporaceae</taxon>
        <taxon>Actinoplanes</taxon>
    </lineage>
</organism>
<dbReference type="Pfam" id="PF13424">
    <property type="entry name" value="TPR_12"/>
    <property type="match status" value="3"/>
</dbReference>
<dbReference type="InterPro" id="IPR019734">
    <property type="entry name" value="TPR_rpt"/>
</dbReference>
<dbReference type="SUPFAM" id="SSF48452">
    <property type="entry name" value="TPR-like"/>
    <property type="match status" value="2"/>
</dbReference>
<evidence type="ECO:0000313" key="2">
    <source>
        <dbReference type="EMBL" id="GID53149.1"/>
    </source>
</evidence>
<dbReference type="SMART" id="SM00028">
    <property type="entry name" value="TPR"/>
    <property type="match status" value="7"/>
</dbReference>
<comment type="caution">
    <text evidence="2">The sequence shown here is derived from an EMBL/GenBank/DDBJ whole genome shotgun (WGS) entry which is preliminary data.</text>
</comment>
<gene>
    <name evidence="2" type="ORF">Aco03nite_015530</name>
</gene>
<dbReference type="PRINTS" id="PR00364">
    <property type="entry name" value="DISEASERSIST"/>
</dbReference>
<dbReference type="EMBL" id="BOMG01000026">
    <property type="protein sequence ID" value="GID53149.1"/>
    <property type="molecule type" value="Genomic_DNA"/>
</dbReference>
<evidence type="ECO:0000256" key="1">
    <source>
        <dbReference type="PROSITE-ProRule" id="PRU00339"/>
    </source>
</evidence>
<dbReference type="PROSITE" id="PS50005">
    <property type="entry name" value="TPR"/>
    <property type="match status" value="3"/>
</dbReference>
<dbReference type="RefSeq" id="WP_203794064.1">
    <property type="nucleotide sequence ID" value="NZ_BAAAQE010000076.1"/>
</dbReference>
<feature type="repeat" description="TPR" evidence="1">
    <location>
        <begin position="796"/>
        <end position="829"/>
    </location>
</feature>
<evidence type="ECO:0000313" key="3">
    <source>
        <dbReference type="Proteomes" id="UP000612282"/>
    </source>
</evidence>
<dbReference type="Gene3D" id="1.25.40.10">
    <property type="entry name" value="Tetratricopeptide repeat domain"/>
    <property type="match status" value="2"/>
</dbReference>
<dbReference type="InterPro" id="IPR027417">
    <property type="entry name" value="P-loop_NTPase"/>
</dbReference>
<keyword evidence="3" id="KW-1185">Reference proteome</keyword>
<dbReference type="PANTHER" id="PTHR47691:SF3">
    <property type="entry name" value="HTH-TYPE TRANSCRIPTIONAL REGULATOR RV0890C-RELATED"/>
    <property type="match status" value="1"/>
</dbReference>